<evidence type="ECO:0000313" key="2">
    <source>
        <dbReference type="Proteomes" id="UP001499951"/>
    </source>
</evidence>
<organism evidence="1 2">
    <name type="scientific">Rhizomicrobium electricum</name>
    <dbReference type="NCBI Taxonomy" id="480070"/>
    <lineage>
        <taxon>Bacteria</taxon>
        <taxon>Pseudomonadati</taxon>
        <taxon>Pseudomonadota</taxon>
        <taxon>Alphaproteobacteria</taxon>
        <taxon>Micropepsales</taxon>
        <taxon>Micropepsaceae</taxon>
        <taxon>Rhizomicrobium</taxon>
    </lineage>
</organism>
<gene>
    <name evidence="1" type="ORF">GCM10008942_37080</name>
</gene>
<name>A0ABP3Q953_9PROT</name>
<protein>
    <submittedName>
        <fullName evidence="1">Uncharacterized protein</fullName>
    </submittedName>
</protein>
<comment type="caution">
    <text evidence="1">The sequence shown here is derived from an EMBL/GenBank/DDBJ whole genome shotgun (WGS) entry which is preliminary data.</text>
</comment>
<sequence length="81" mass="8053">MNIRQAALGAGLAVLLVFGADSDRSGAQAATALHASAVQPACDIAGIKETVRDAAQAAGTVVLDVVFDAAGELLACAKQVF</sequence>
<keyword evidence="2" id="KW-1185">Reference proteome</keyword>
<reference evidence="2" key="1">
    <citation type="journal article" date="2019" name="Int. J. Syst. Evol. Microbiol.">
        <title>The Global Catalogue of Microorganisms (GCM) 10K type strain sequencing project: providing services to taxonomists for standard genome sequencing and annotation.</title>
        <authorList>
            <consortium name="The Broad Institute Genomics Platform"/>
            <consortium name="The Broad Institute Genome Sequencing Center for Infectious Disease"/>
            <person name="Wu L."/>
            <person name="Ma J."/>
        </authorList>
    </citation>
    <scope>NUCLEOTIDE SEQUENCE [LARGE SCALE GENOMIC DNA]</scope>
    <source>
        <strain evidence="2">JCM 15089</strain>
    </source>
</reference>
<accession>A0ABP3Q953</accession>
<dbReference type="RefSeq" id="WP_166929116.1">
    <property type="nucleotide sequence ID" value="NZ_BAAADD010000011.1"/>
</dbReference>
<proteinExistence type="predicted"/>
<dbReference type="EMBL" id="BAAADD010000011">
    <property type="protein sequence ID" value="GAA0584764.1"/>
    <property type="molecule type" value="Genomic_DNA"/>
</dbReference>
<evidence type="ECO:0000313" key="1">
    <source>
        <dbReference type="EMBL" id="GAA0584764.1"/>
    </source>
</evidence>
<dbReference type="Proteomes" id="UP001499951">
    <property type="component" value="Unassembled WGS sequence"/>
</dbReference>